<accession>A0AAE3FMJ1</accession>
<proteinExistence type="predicted"/>
<name>A0AAE3FMJ1_9CREN</name>
<dbReference type="Pfam" id="PF21660">
    <property type="entry name" value="MCP_C"/>
    <property type="match status" value="1"/>
</dbReference>
<comment type="caution">
    <text evidence="2">The sequence shown here is derived from an EMBL/GenBank/DDBJ whole genome shotgun (WGS) entry which is preliminary data.</text>
</comment>
<evidence type="ECO:0000259" key="1">
    <source>
        <dbReference type="Pfam" id="PF21660"/>
    </source>
</evidence>
<protein>
    <recommendedName>
        <fullName evidence="1">Major capsid protein 1/2 C-terminal domain-containing protein</fullName>
    </recommendedName>
</protein>
<organism evidence="2">
    <name type="scientific">Candidatus Aramenus sulfurataquae</name>
    <dbReference type="NCBI Taxonomy" id="1326980"/>
    <lineage>
        <taxon>Archaea</taxon>
        <taxon>Thermoproteota</taxon>
        <taxon>Thermoprotei</taxon>
        <taxon>Sulfolobales</taxon>
        <taxon>Sulfolobaceae</taxon>
        <taxon>Candidatus Aramenus</taxon>
    </lineage>
</organism>
<dbReference type="AlphaFoldDB" id="A0AAE3FMJ1"/>
<dbReference type="EMBL" id="JZWS02000019">
    <property type="protein sequence ID" value="MCL7344633.1"/>
    <property type="molecule type" value="Genomic_DNA"/>
</dbReference>
<dbReference type="InterPro" id="IPR048905">
    <property type="entry name" value="Vir_MCP_C"/>
</dbReference>
<evidence type="ECO:0000313" key="2">
    <source>
        <dbReference type="EMBL" id="MCL7344633.1"/>
    </source>
</evidence>
<feature type="domain" description="Major capsid protein 1/2 C-terminal" evidence="1">
    <location>
        <begin position="4"/>
        <end position="115"/>
    </location>
</feature>
<reference evidence="2" key="1">
    <citation type="submission" date="2022-05" db="EMBL/GenBank/DDBJ databases">
        <title>Metagenome Sequencing of an Archaeal-Dominated Microbial Community from a Hot Spring at the Los Azufres Geothermal Field, Mexico.</title>
        <authorList>
            <person name="Marin-Paredes R."/>
            <person name="Martinez-Romero E."/>
            <person name="Servin-Garciduenas L.E."/>
        </authorList>
    </citation>
    <scope>NUCLEOTIDE SEQUENCE</scope>
    <source>
        <strain evidence="2">AZ1-454</strain>
    </source>
</reference>
<gene>
    <name evidence="2" type="ORF">TQ35_008690</name>
</gene>
<sequence>MTASRALSQSSLPRYLAKMLRRYSAISAGAVNEETKTPSQPAVSTAYVTAYSVASNWVNGFVPYSQLRYKVLPILEKYGIPRSMSYGFMAMVQHAYKQLVLKKDTSVDEVVKRFYVQIFGSTPDQQGWLNISDDKKDALVRELLALIGVNVEVLTNA</sequence>